<dbReference type="RefSeq" id="WP_311072692.1">
    <property type="nucleotide sequence ID" value="NZ_CP134494.1"/>
</dbReference>
<name>A0ABY9VF68_9BACI</name>
<keyword evidence="1" id="KW-1133">Transmembrane helix</keyword>
<keyword evidence="1" id="KW-0472">Membrane</keyword>
<proteinExistence type="predicted"/>
<sequence length="71" mass="8170">MPKEYQPFSSKKVFIIIGLVVFGGMFLTSVIDGEYYAGKGQLLEYRLFILGSAFIYYVIGYFLIKKARVRD</sequence>
<gene>
    <name evidence="2" type="ORF">RH061_20820</name>
</gene>
<feature type="transmembrane region" description="Helical" evidence="1">
    <location>
        <begin position="43"/>
        <end position="64"/>
    </location>
</feature>
<keyword evidence="1" id="KW-0812">Transmembrane</keyword>
<accession>A0ABY9VF68</accession>
<reference evidence="2 3" key="1">
    <citation type="submission" date="2023-09" db="EMBL/GenBank/DDBJ databases">
        <title>Microbial mechanism of fulvic acid promoting antimony reduction mineralization in rice fields.</title>
        <authorList>
            <person name="Chen G."/>
            <person name="Lan J."/>
        </authorList>
    </citation>
    <scope>NUCLEOTIDE SEQUENCE [LARGE SCALE GENOMIC DNA]</scope>
    <source>
        <strain evidence="2 3">PS1</strain>
    </source>
</reference>
<dbReference type="EMBL" id="CP134494">
    <property type="protein sequence ID" value="WNF22569.1"/>
    <property type="molecule type" value="Genomic_DNA"/>
</dbReference>
<dbReference type="Proteomes" id="UP001303324">
    <property type="component" value="Chromosome"/>
</dbReference>
<evidence type="ECO:0000313" key="2">
    <source>
        <dbReference type="EMBL" id="WNF22569.1"/>
    </source>
</evidence>
<evidence type="ECO:0008006" key="4">
    <source>
        <dbReference type="Google" id="ProtNLM"/>
    </source>
</evidence>
<keyword evidence="3" id="KW-1185">Reference proteome</keyword>
<feature type="transmembrane region" description="Helical" evidence="1">
    <location>
        <begin position="12"/>
        <end position="31"/>
    </location>
</feature>
<protein>
    <recommendedName>
        <fullName evidence="4">DUF3955 domain-containing protein</fullName>
    </recommendedName>
</protein>
<evidence type="ECO:0000256" key="1">
    <source>
        <dbReference type="SAM" id="Phobius"/>
    </source>
</evidence>
<evidence type="ECO:0000313" key="3">
    <source>
        <dbReference type="Proteomes" id="UP001303324"/>
    </source>
</evidence>
<organism evidence="2 3">
    <name type="scientific">Mesobacillus jeotgali</name>
    <dbReference type="NCBI Taxonomy" id="129985"/>
    <lineage>
        <taxon>Bacteria</taxon>
        <taxon>Bacillati</taxon>
        <taxon>Bacillota</taxon>
        <taxon>Bacilli</taxon>
        <taxon>Bacillales</taxon>
        <taxon>Bacillaceae</taxon>
        <taxon>Mesobacillus</taxon>
    </lineage>
</organism>